<dbReference type="InterPro" id="IPR011050">
    <property type="entry name" value="Pectin_lyase_fold/virulence"/>
</dbReference>
<dbReference type="GO" id="GO:0019058">
    <property type="term" value="P:viral life cycle"/>
    <property type="evidence" value="ECO:0007669"/>
    <property type="project" value="UniProtKB-ARBA"/>
</dbReference>
<dbReference type="InterPro" id="IPR024535">
    <property type="entry name" value="RHGA/B-epi-like_pectate_lyase"/>
</dbReference>
<sequence>MTAITQIPDQVRRQRYVASAGQTSFPTGWPIYDAGDVGVYRIRGGFPGKLGLTIDYTVTGTGTEAGATVVLTSGATAGDVLVLVSEQPIERSTAFADNGPLRAAALERELNRIIIEELQLRDQVGRSLRGPPLDPLMVELPSATLRAGRLLGFDTNGDPALLPQNVVASTTPPASGLNWVHVDSFGAAGNGTTDDTAAFQAAHDQLAATGGIIWCSPKPYRIAGTINITASVIIQGQGFQEVTADRGTGGVGRPPRGTWFIHDKTSGPVLYVTGASAAGFELRDLAFFEPGHPTPGTGWAPTVYDYCVRLENVGADYRLTNVHFHNVYRGLFSDYAGRPILDRITGQCFDRGICIRHCYDIGTLGMTRWWPYWSEHAAVLAYTQANAVALYLQSPDACMMQAVFVFGCKTAIYCPADDGLGHSLWVGQLYADFTGTALLCEAPNINGHVGILFHLGQQWGTSTALAGACALKASGGTNWWQVSQVISNLSWQSAIYNTGTGNLMQLASVVVGGWNKAADGSPAIEGGTNAGNFINYGTPPFTYSGGGAPSYSAGAGENGQHYLPATVNYTDTAGQKANWPQLYASRSGQPVLLTPSGSDASIGLYLATKGNGSITLAPAGTGKINIGGASAGSAGALYGYVSVQVNGVDCKIPFYAP</sequence>
<organism evidence="4">
    <name type="scientific">uncultured Caudovirales phage</name>
    <dbReference type="NCBI Taxonomy" id="2100421"/>
    <lineage>
        <taxon>Viruses</taxon>
        <taxon>Duplodnaviria</taxon>
        <taxon>Heunggongvirae</taxon>
        <taxon>Uroviricota</taxon>
        <taxon>Caudoviricetes</taxon>
        <taxon>Peduoviridae</taxon>
        <taxon>Maltschvirus</taxon>
        <taxon>Maltschvirus maltsch</taxon>
    </lineage>
</organism>
<dbReference type="Pfam" id="PF12708">
    <property type="entry name" value="Pect-lyase_RHGA_epim"/>
    <property type="match status" value="1"/>
</dbReference>
<evidence type="ECO:0000256" key="1">
    <source>
        <dbReference type="ARBA" id="ARBA00004328"/>
    </source>
</evidence>
<keyword evidence="4" id="KW-0456">Lyase</keyword>
<keyword evidence="2" id="KW-0946">Virion</keyword>
<dbReference type="GO" id="GO:0016829">
    <property type="term" value="F:lyase activity"/>
    <property type="evidence" value="ECO:0007669"/>
    <property type="project" value="UniProtKB-KW"/>
</dbReference>
<dbReference type="Gene3D" id="2.160.20.10">
    <property type="entry name" value="Single-stranded right-handed beta-helix, Pectin lyase-like"/>
    <property type="match status" value="1"/>
</dbReference>
<protein>
    <submittedName>
        <fullName evidence="4">Pectate lyase superfamily protein</fullName>
    </submittedName>
</protein>
<feature type="domain" description="Rhamnogalacturonase A/B/Epimerase-like pectate lyase" evidence="3">
    <location>
        <begin position="179"/>
        <end position="243"/>
    </location>
</feature>
<comment type="subcellular location">
    <subcellularLocation>
        <location evidence="1">Virion</location>
    </subcellularLocation>
</comment>
<dbReference type="InterPro" id="IPR012334">
    <property type="entry name" value="Pectin_lyas_fold"/>
</dbReference>
<proteinExistence type="predicted"/>
<dbReference type="GO" id="GO:0044423">
    <property type="term" value="C:virion component"/>
    <property type="evidence" value="ECO:0007669"/>
    <property type="project" value="UniProtKB-KW"/>
</dbReference>
<dbReference type="GO" id="GO:0051701">
    <property type="term" value="P:biological process involved in interaction with host"/>
    <property type="evidence" value="ECO:0007669"/>
    <property type="project" value="UniProtKB-ARBA"/>
</dbReference>
<evidence type="ECO:0000259" key="3">
    <source>
        <dbReference type="Pfam" id="PF12708"/>
    </source>
</evidence>
<dbReference type="EMBL" id="LR796221">
    <property type="protein sequence ID" value="CAB4128155.1"/>
    <property type="molecule type" value="Genomic_DNA"/>
</dbReference>
<evidence type="ECO:0000256" key="2">
    <source>
        <dbReference type="ARBA" id="ARBA00022844"/>
    </source>
</evidence>
<accession>A0A6J5L353</accession>
<gene>
    <name evidence="4" type="ORF">UFOVP99_14</name>
</gene>
<reference evidence="4" key="1">
    <citation type="submission" date="2020-04" db="EMBL/GenBank/DDBJ databases">
        <authorList>
            <person name="Chiriac C."/>
            <person name="Salcher M."/>
            <person name="Ghai R."/>
            <person name="Kavagutti S V."/>
        </authorList>
    </citation>
    <scope>NUCLEOTIDE SEQUENCE</scope>
</reference>
<name>A0A6J5L353_9CAUD</name>
<dbReference type="SUPFAM" id="SSF51126">
    <property type="entry name" value="Pectin lyase-like"/>
    <property type="match status" value="1"/>
</dbReference>
<evidence type="ECO:0000313" key="4">
    <source>
        <dbReference type="EMBL" id="CAB4128155.1"/>
    </source>
</evidence>